<name>A0ACB8DGT3_DERSI</name>
<sequence>MVLIDRLPKHELLSPTLYTVLNDTSSTVVLDASGATPALPEELTFTRKSLVQVIVYVLLFVAAAAGNVPVFLSLLGKRARKSRIKLMMMHLAVADLIVTFVMIPLEVAWRLTVRWVAGNAMCKIMQVLRAFGPYLSSMVLVCISADRYFAVLHPLRVHDARRRGKFMLAAAWYISLACSLPQALIFRVMEHPEVQGFWQCVTFSSFPSPVHETLYNLFCLLVLYGIPFGAIIVSYSRILWEIHRQAKDSHAQEPGAADAAPCARLRLRCSDMRRMQRAQYRTLRLTVVIVLAFFFCWTPYVVMVLWYQLDAESAKHVDDYLQSSLFMFAVSNSCVNPLVYGSYTGRLNIGRCFSSRCYPADVVPGRDDHHRRFSWSLRQFSKLTLHSWAPRTVAAAAATAAAVDPEAEYGALQRQCCPLRVADANDMCVFSVDVLCVHAKRAPEARSAQVNGASCVASGYNTPLRKNHSL</sequence>
<keyword evidence="2" id="KW-1185">Reference proteome</keyword>
<protein>
    <submittedName>
        <fullName evidence="1">Uncharacterized protein</fullName>
    </submittedName>
</protein>
<evidence type="ECO:0000313" key="1">
    <source>
        <dbReference type="EMBL" id="KAH7967193.1"/>
    </source>
</evidence>
<comment type="caution">
    <text evidence="1">The sequence shown here is derived from an EMBL/GenBank/DDBJ whole genome shotgun (WGS) entry which is preliminary data.</text>
</comment>
<reference evidence="1" key="1">
    <citation type="submission" date="2020-05" db="EMBL/GenBank/DDBJ databases">
        <title>Large-scale comparative analyses of tick genomes elucidate their genetic diversity and vector capacities.</title>
        <authorList>
            <person name="Jia N."/>
            <person name="Wang J."/>
            <person name="Shi W."/>
            <person name="Du L."/>
            <person name="Sun Y."/>
            <person name="Zhan W."/>
            <person name="Jiang J."/>
            <person name="Wang Q."/>
            <person name="Zhang B."/>
            <person name="Ji P."/>
            <person name="Sakyi L.B."/>
            <person name="Cui X."/>
            <person name="Yuan T."/>
            <person name="Jiang B."/>
            <person name="Yang W."/>
            <person name="Lam T.T.-Y."/>
            <person name="Chang Q."/>
            <person name="Ding S."/>
            <person name="Wang X."/>
            <person name="Zhu J."/>
            <person name="Ruan X."/>
            <person name="Zhao L."/>
            <person name="Wei J."/>
            <person name="Que T."/>
            <person name="Du C."/>
            <person name="Cheng J."/>
            <person name="Dai P."/>
            <person name="Han X."/>
            <person name="Huang E."/>
            <person name="Gao Y."/>
            <person name="Liu J."/>
            <person name="Shao H."/>
            <person name="Ye R."/>
            <person name="Li L."/>
            <person name="Wei W."/>
            <person name="Wang X."/>
            <person name="Wang C."/>
            <person name="Yang T."/>
            <person name="Huo Q."/>
            <person name="Li W."/>
            <person name="Guo W."/>
            <person name="Chen H."/>
            <person name="Zhou L."/>
            <person name="Ni X."/>
            <person name="Tian J."/>
            <person name="Zhou Y."/>
            <person name="Sheng Y."/>
            <person name="Liu T."/>
            <person name="Pan Y."/>
            <person name="Xia L."/>
            <person name="Li J."/>
            <person name="Zhao F."/>
            <person name="Cao W."/>
        </authorList>
    </citation>
    <scope>NUCLEOTIDE SEQUENCE</scope>
    <source>
        <strain evidence="1">Dsil-2018</strain>
    </source>
</reference>
<accession>A0ACB8DGT3</accession>
<dbReference type="EMBL" id="CM023471">
    <property type="protein sequence ID" value="KAH7967193.1"/>
    <property type="molecule type" value="Genomic_DNA"/>
</dbReference>
<organism evidence="1 2">
    <name type="scientific">Dermacentor silvarum</name>
    <name type="common">Tick</name>
    <dbReference type="NCBI Taxonomy" id="543639"/>
    <lineage>
        <taxon>Eukaryota</taxon>
        <taxon>Metazoa</taxon>
        <taxon>Ecdysozoa</taxon>
        <taxon>Arthropoda</taxon>
        <taxon>Chelicerata</taxon>
        <taxon>Arachnida</taxon>
        <taxon>Acari</taxon>
        <taxon>Parasitiformes</taxon>
        <taxon>Ixodida</taxon>
        <taxon>Ixodoidea</taxon>
        <taxon>Ixodidae</taxon>
        <taxon>Rhipicephalinae</taxon>
        <taxon>Dermacentor</taxon>
    </lineage>
</organism>
<dbReference type="Proteomes" id="UP000821865">
    <property type="component" value="Chromosome 2"/>
</dbReference>
<gene>
    <name evidence="1" type="ORF">HPB49_023429</name>
</gene>
<evidence type="ECO:0000313" key="2">
    <source>
        <dbReference type="Proteomes" id="UP000821865"/>
    </source>
</evidence>
<proteinExistence type="predicted"/>